<reference evidence="2" key="1">
    <citation type="submission" date="2021-01" db="EMBL/GenBank/DDBJ databases">
        <authorList>
            <person name="Corre E."/>
            <person name="Pelletier E."/>
            <person name="Niang G."/>
            <person name="Scheremetjew M."/>
            <person name="Finn R."/>
            <person name="Kale V."/>
            <person name="Holt S."/>
            <person name="Cochrane G."/>
            <person name="Meng A."/>
            <person name="Brown T."/>
            <person name="Cohen L."/>
        </authorList>
    </citation>
    <scope>NUCLEOTIDE SEQUENCE</scope>
    <source>
        <strain evidence="2">CCMP281</strain>
    </source>
</reference>
<feature type="region of interest" description="Disordered" evidence="1">
    <location>
        <begin position="143"/>
        <end position="168"/>
    </location>
</feature>
<organism evidence="2">
    <name type="scientific">Haptolina ericina</name>
    <dbReference type="NCBI Taxonomy" id="156174"/>
    <lineage>
        <taxon>Eukaryota</taxon>
        <taxon>Haptista</taxon>
        <taxon>Haptophyta</taxon>
        <taxon>Prymnesiophyceae</taxon>
        <taxon>Prymnesiales</taxon>
        <taxon>Prymnesiaceae</taxon>
        <taxon>Haptolina</taxon>
    </lineage>
</organism>
<name>A0A7S3BK45_9EUKA</name>
<proteinExistence type="predicted"/>
<feature type="region of interest" description="Disordered" evidence="1">
    <location>
        <begin position="1"/>
        <end position="78"/>
    </location>
</feature>
<evidence type="ECO:0000256" key="1">
    <source>
        <dbReference type="SAM" id="MobiDB-lite"/>
    </source>
</evidence>
<gene>
    <name evidence="2" type="ORF">HERI1096_LOCUS31005</name>
</gene>
<evidence type="ECO:0000313" key="2">
    <source>
        <dbReference type="EMBL" id="CAE0135974.1"/>
    </source>
</evidence>
<dbReference type="EMBL" id="HBHX01056211">
    <property type="protein sequence ID" value="CAE0135974.1"/>
    <property type="molecule type" value="Transcribed_RNA"/>
</dbReference>
<dbReference type="AlphaFoldDB" id="A0A7S3BK45"/>
<accession>A0A7S3BK45</accession>
<sequence length="371" mass="37896">MDEEDSSGRSASPSEASEVDSTLGSVYDTSGDDSDEEKVTGLDSSGESDCAVGLSDADGDSADGENAGNGSDGDDPPADAPICSSCTARLDLSRFVTADEDLECDSYCHRTMPASELRLVCPRGCDFDMCMACAGLGRGGRARSQLAPASPLRPTPPSQQSPAECGEQSAPLMQLAQPDTAAAEAAGRPAAVPAVPLPAAPPPAPGLVAALLGRMAGRALAQTTRGERAQASFVQWQAERAAARRATSAGDTAQSAGSTVTSAGDTVMVVAGEAAPREASALRRAAPTPSTDYMLQQPPEIAFVPAEAGRALQQQVAGILAGDDERRQLWIGLSTSIRGITAVGPHRSHHSRCCALPFSALCILPTTTAGC</sequence>
<protein>
    <submittedName>
        <fullName evidence="2">Uncharacterized protein</fullName>
    </submittedName>
</protein>
<feature type="compositionally biased region" description="Polar residues" evidence="1">
    <location>
        <begin position="19"/>
        <end position="28"/>
    </location>
</feature>